<dbReference type="AlphaFoldDB" id="A0A6A6LEB8"/>
<dbReference type="PANTHER" id="PTHR31719">
    <property type="entry name" value="NAC TRANSCRIPTION FACTOR 56"/>
    <property type="match status" value="1"/>
</dbReference>
<dbReference type="InterPro" id="IPR036093">
    <property type="entry name" value="NAC_dom_sf"/>
</dbReference>
<feature type="domain" description="NAC" evidence="6">
    <location>
        <begin position="94"/>
        <end position="227"/>
    </location>
</feature>
<sequence>MEEDQHKREEVAVTNPKTNTAYLNPIYPSSLHGYSTDATSNNSGSSCISRNNTDASLNPVISQSNKIVTAYDYGHHHHHHGASYYEEDAYLDSFPAGYRFKPCNEELVVHYLKIKIMNEPLPLNRIKEVELYKYNPKTFAGIFNLQQTTNQMERKNGTSSHQEILSTQMDSDPIELLDMDIGRLLELINRLIFKVNWIIERVWVLEDLLYSKVFSLATMVLSRFGVWVLGLFDLLADMFVGLGMGAIYSPDFWMQ</sequence>
<keyword evidence="2" id="KW-0238">DNA-binding</keyword>
<organism evidence="7 8">
    <name type="scientific">Hevea brasiliensis</name>
    <name type="common">Para rubber tree</name>
    <name type="synonym">Siphonia brasiliensis</name>
    <dbReference type="NCBI Taxonomy" id="3981"/>
    <lineage>
        <taxon>Eukaryota</taxon>
        <taxon>Viridiplantae</taxon>
        <taxon>Streptophyta</taxon>
        <taxon>Embryophyta</taxon>
        <taxon>Tracheophyta</taxon>
        <taxon>Spermatophyta</taxon>
        <taxon>Magnoliopsida</taxon>
        <taxon>eudicotyledons</taxon>
        <taxon>Gunneridae</taxon>
        <taxon>Pentapetalae</taxon>
        <taxon>rosids</taxon>
        <taxon>fabids</taxon>
        <taxon>Malpighiales</taxon>
        <taxon>Euphorbiaceae</taxon>
        <taxon>Crotonoideae</taxon>
        <taxon>Micrandreae</taxon>
        <taxon>Hevea</taxon>
    </lineage>
</organism>
<evidence type="ECO:0000256" key="4">
    <source>
        <dbReference type="ARBA" id="ARBA00023242"/>
    </source>
</evidence>
<dbReference type="GO" id="GO:0006355">
    <property type="term" value="P:regulation of DNA-templated transcription"/>
    <property type="evidence" value="ECO:0007669"/>
    <property type="project" value="InterPro"/>
</dbReference>
<evidence type="ECO:0000256" key="5">
    <source>
        <dbReference type="SAM" id="Phobius"/>
    </source>
</evidence>
<keyword evidence="3" id="KW-0804">Transcription</keyword>
<keyword evidence="1" id="KW-0805">Transcription regulation</keyword>
<dbReference type="Proteomes" id="UP000467840">
    <property type="component" value="Chromosome 4"/>
</dbReference>
<evidence type="ECO:0000313" key="8">
    <source>
        <dbReference type="Proteomes" id="UP000467840"/>
    </source>
</evidence>
<keyword evidence="5" id="KW-0812">Transmembrane</keyword>
<dbReference type="Gene3D" id="2.170.150.80">
    <property type="entry name" value="NAC domain"/>
    <property type="match status" value="1"/>
</dbReference>
<feature type="transmembrane region" description="Helical" evidence="5">
    <location>
        <begin position="224"/>
        <end position="248"/>
    </location>
</feature>
<accession>A0A6A6LEB8</accession>
<dbReference type="SUPFAM" id="SSF101941">
    <property type="entry name" value="NAC domain"/>
    <property type="match status" value="1"/>
</dbReference>
<dbReference type="PROSITE" id="PS51005">
    <property type="entry name" value="NAC"/>
    <property type="match status" value="1"/>
</dbReference>
<keyword evidence="5" id="KW-0472">Membrane</keyword>
<dbReference type="GO" id="GO:0003677">
    <property type="term" value="F:DNA binding"/>
    <property type="evidence" value="ECO:0007669"/>
    <property type="project" value="UniProtKB-KW"/>
</dbReference>
<dbReference type="InterPro" id="IPR003441">
    <property type="entry name" value="NAC-dom"/>
</dbReference>
<comment type="caution">
    <text evidence="7">The sequence shown here is derived from an EMBL/GenBank/DDBJ whole genome shotgun (WGS) entry which is preliminary data.</text>
</comment>
<keyword evidence="4" id="KW-0539">Nucleus</keyword>
<dbReference type="EMBL" id="JAAGAX010000010">
    <property type="protein sequence ID" value="KAF2299761.1"/>
    <property type="molecule type" value="Genomic_DNA"/>
</dbReference>
<gene>
    <name evidence="7" type="ORF">GH714_003185</name>
</gene>
<evidence type="ECO:0000256" key="1">
    <source>
        <dbReference type="ARBA" id="ARBA00023015"/>
    </source>
</evidence>
<keyword evidence="5" id="KW-1133">Transmembrane helix</keyword>
<proteinExistence type="predicted"/>
<dbReference type="Pfam" id="PF02365">
    <property type="entry name" value="NAM"/>
    <property type="match status" value="1"/>
</dbReference>
<reference evidence="7 8" key="1">
    <citation type="journal article" date="2020" name="Mol. Plant">
        <title>The Chromosome-Based Rubber Tree Genome Provides New Insights into Spurge Genome Evolution and Rubber Biosynthesis.</title>
        <authorList>
            <person name="Liu J."/>
            <person name="Shi C."/>
            <person name="Shi C.C."/>
            <person name="Li W."/>
            <person name="Zhang Q.J."/>
            <person name="Zhang Y."/>
            <person name="Li K."/>
            <person name="Lu H.F."/>
            <person name="Shi C."/>
            <person name="Zhu S.T."/>
            <person name="Xiao Z.Y."/>
            <person name="Nan H."/>
            <person name="Yue Y."/>
            <person name="Zhu X.G."/>
            <person name="Wu Y."/>
            <person name="Hong X.N."/>
            <person name="Fan G.Y."/>
            <person name="Tong Y."/>
            <person name="Zhang D."/>
            <person name="Mao C.L."/>
            <person name="Liu Y.L."/>
            <person name="Hao S.J."/>
            <person name="Liu W.Q."/>
            <person name="Lv M.Q."/>
            <person name="Zhang H.B."/>
            <person name="Liu Y."/>
            <person name="Hu-Tang G.R."/>
            <person name="Wang J.P."/>
            <person name="Wang J.H."/>
            <person name="Sun Y.H."/>
            <person name="Ni S.B."/>
            <person name="Chen W.B."/>
            <person name="Zhang X.C."/>
            <person name="Jiao Y.N."/>
            <person name="Eichler E.E."/>
            <person name="Li G.H."/>
            <person name="Liu X."/>
            <person name="Gao L.Z."/>
        </authorList>
    </citation>
    <scope>NUCLEOTIDE SEQUENCE [LARGE SCALE GENOMIC DNA]</scope>
    <source>
        <strain evidence="8">cv. GT1</strain>
        <tissue evidence="7">Leaf</tissue>
    </source>
</reference>
<name>A0A6A6LEB8_HEVBR</name>
<evidence type="ECO:0000313" key="7">
    <source>
        <dbReference type="EMBL" id="KAF2299761.1"/>
    </source>
</evidence>
<dbReference type="PANTHER" id="PTHR31719:SF179">
    <property type="entry name" value="OS08G0148400 PROTEIN"/>
    <property type="match status" value="1"/>
</dbReference>
<evidence type="ECO:0000259" key="6">
    <source>
        <dbReference type="PROSITE" id="PS51005"/>
    </source>
</evidence>
<protein>
    <recommendedName>
        <fullName evidence="6">NAC domain-containing protein</fullName>
    </recommendedName>
</protein>
<evidence type="ECO:0000256" key="2">
    <source>
        <dbReference type="ARBA" id="ARBA00023125"/>
    </source>
</evidence>
<keyword evidence="8" id="KW-1185">Reference proteome</keyword>
<evidence type="ECO:0000256" key="3">
    <source>
        <dbReference type="ARBA" id="ARBA00023163"/>
    </source>
</evidence>